<proteinExistence type="predicted"/>
<sequence length="255" mass="29733">MRALLTLFCFTILIQGFGQSSQINKIESEIKKNANDRTFEKQIIDLNNDGKNDIIYLYGCGEPNCITVFLNMDGQYKEQLHEQCNSYVLWNIDNKKMLYVRLTHCCGESPYLSNRVFEFNESSAIIKENYVLTNSSYTENTHLLEPFIYFTNTFFVKVTIDNYNLRFSPSIDKLEGKVKETFTYACEDGTNIIAKIKIASKIKVLSEIIEKDRKWLFVEVENNTIAGKEECNPISFEFKNQKLRGWISDKYVTRE</sequence>
<dbReference type="EMBL" id="JAYGIM010000007">
    <property type="protein sequence ID" value="MEA5426969.1"/>
    <property type="molecule type" value="Genomic_DNA"/>
</dbReference>
<organism evidence="1 2">
    <name type="scientific">Arcicella lustrica</name>
    <dbReference type="NCBI Taxonomy" id="2984196"/>
    <lineage>
        <taxon>Bacteria</taxon>
        <taxon>Pseudomonadati</taxon>
        <taxon>Bacteroidota</taxon>
        <taxon>Cytophagia</taxon>
        <taxon>Cytophagales</taxon>
        <taxon>Flectobacillaceae</taxon>
        <taxon>Arcicella</taxon>
    </lineage>
</organism>
<evidence type="ECO:0000313" key="1">
    <source>
        <dbReference type="EMBL" id="MEA5426969.1"/>
    </source>
</evidence>
<keyword evidence="2" id="KW-1185">Reference proteome</keyword>
<comment type="caution">
    <text evidence="1">The sequence shown here is derived from an EMBL/GenBank/DDBJ whole genome shotgun (WGS) entry which is preliminary data.</text>
</comment>
<protein>
    <recommendedName>
        <fullName evidence="3">SH3 domain-containing protein</fullName>
    </recommendedName>
</protein>
<dbReference type="RefSeq" id="WP_323258394.1">
    <property type="nucleotide sequence ID" value="NZ_JAYGIM010000007.1"/>
</dbReference>
<name>A0ABU5SIX3_9BACT</name>
<evidence type="ECO:0000313" key="2">
    <source>
        <dbReference type="Proteomes" id="UP001302222"/>
    </source>
</evidence>
<dbReference type="Proteomes" id="UP001302222">
    <property type="component" value="Unassembled WGS sequence"/>
</dbReference>
<accession>A0ABU5SIX3</accession>
<evidence type="ECO:0008006" key="3">
    <source>
        <dbReference type="Google" id="ProtNLM"/>
    </source>
</evidence>
<reference evidence="1 2" key="1">
    <citation type="submission" date="2023-12" db="EMBL/GenBank/DDBJ databases">
        <title>Novel species of the genus Arcicella isolated from rivers.</title>
        <authorList>
            <person name="Lu H."/>
        </authorList>
    </citation>
    <scope>NUCLEOTIDE SEQUENCE [LARGE SCALE GENOMIC DNA]</scope>
    <source>
        <strain evidence="1 2">DC25W</strain>
    </source>
</reference>
<gene>
    <name evidence="1" type="ORF">VB798_10320</name>
</gene>